<dbReference type="GO" id="GO:0046872">
    <property type="term" value="F:metal ion binding"/>
    <property type="evidence" value="ECO:0007669"/>
    <property type="project" value="UniProtKB-KW"/>
</dbReference>
<dbReference type="InterPro" id="IPR001279">
    <property type="entry name" value="Metallo-B-lactamas"/>
</dbReference>
<dbReference type="PANTHER" id="PTHR46233">
    <property type="entry name" value="HYDROXYACYLGLUTATHIONE HYDROLASE GLOC"/>
    <property type="match status" value="1"/>
</dbReference>
<accession>A0A8J6P698</accession>
<dbReference type="AlphaFoldDB" id="A0A8J6P698"/>
<comment type="caution">
    <text evidence="6">The sequence shown here is derived from an EMBL/GenBank/DDBJ whole genome shotgun (WGS) entry which is preliminary data.</text>
</comment>
<dbReference type="Gene3D" id="3.60.15.10">
    <property type="entry name" value="Ribonuclease Z/Hydroxyacylglutathione hydrolase-like"/>
    <property type="match status" value="1"/>
</dbReference>
<dbReference type="GO" id="GO:0016787">
    <property type="term" value="F:hydrolase activity"/>
    <property type="evidence" value="ECO:0007669"/>
    <property type="project" value="UniProtKB-KW"/>
</dbReference>
<keyword evidence="3" id="KW-0378">Hydrolase</keyword>
<evidence type="ECO:0000256" key="2">
    <source>
        <dbReference type="ARBA" id="ARBA00022723"/>
    </source>
</evidence>
<evidence type="ECO:0000259" key="5">
    <source>
        <dbReference type="SMART" id="SM00849"/>
    </source>
</evidence>
<comment type="cofactor">
    <cofactor evidence="1">
        <name>Zn(2+)</name>
        <dbReference type="ChEBI" id="CHEBI:29105"/>
    </cofactor>
</comment>
<organism evidence="6 7">
    <name type="scientific">Candidatus Desulfatibia vada</name>
    <dbReference type="NCBI Taxonomy" id="2841696"/>
    <lineage>
        <taxon>Bacteria</taxon>
        <taxon>Pseudomonadati</taxon>
        <taxon>Thermodesulfobacteriota</taxon>
        <taxon>Desulfobacteria</taxon>
        <taxon>Desulfobacterales</taxon>
        <taxon>Desulfobacterales incertae sedis</taxon>
        <taxon>Candidatus Desulfatibia</taxon>
    </lineage>
</organism>
<evidence type="ECO:0000313" key="6">
    <source>
        <dbReference type="EMBL" id="MBC8434477.1"/>
    </source>
</evidence>
<proteinExistence type="predicted"/>
<feature type="domain" description="Metallo-beta-lactamase" evidence="5">
    <location>
        <begin position="12"/>
        <end position="189"/>
    </location>
</feature>
<evidence type="ECO:0000313" key="7">
    <source>
        <dbReference type="Proteomes" id="UP000605201"/>
    </source>
</evidence>
<reference evidence="6 7" key="1">
    <citation type="submission" date="2020-08" db="EMBL/GenBank/DDBJ databases">
        <title>Bridging the membrane lipid divide: bacteria of the FCB group superphylum have the potential to synthesize archaeal ether lipids.</title>
        <authorList>
            <person name="Villanueva L."/>
            <person name="Von Meijenfeldt F.A.B."/>
            <person name="Westbye A.B."/>
            <person name="Yadav S."/>
            <person name="Hopmans E.C."/>
            <person name="Dutilh B.E."/>
            <person name="Sinninghe Damste J.S."/>
        </authorList>
    </citation>
    <scope>NUCLEOTIDE SEQUENCE [LARGE SCALE GENOMIC DNA]</scope>
    <source>
        <strain evidence="6">NIOZ-UU17</strain>
    </source>
</reference>
<protein>
    <submittedName>
        <fullName evidence="6">MBL fold metallo-hydrolase</fullName>
    </submittedName>
</protein>
<dbReference type="Pfam" id="PF00753">
    <property type="entry name" value="Lactamase_B"/>
    <property type="match status" value="1"/>
</dbReference>
<evidence type="ECO:0000256" key="3">
    <source>
        <dbReference type="ARBA" id="ARBA00022801"/>
    </source>
</evidence>
<keyword evidence="4" id="KW-0862">Zinc</keyword>
<dbReference type="Proteomes" id="UP000605201">
    <property type="component" value="Unassembled WGS sequence"/>
</dbReference>
<dbReference type="InterPro" id="IPR051453">
    <property type="entry name" value="MBL_Glyoxalase_II"/>
</dbReference>
<sequence>MIIKELVVGPLMSNCFICGCDKTKEAVVIDPGGDTDKILLLLADSNLKVKYIINTHGHFDHVSGNGKMKDVTAADILIHPLDADMLGMLSSNAAIFGISVENSPPCDRTIEEGDKISFGEITLEVIHTPGHTPGGISLFTNGIVFVGDTLFAGSIGRTDFPGGDFDTLVSSVQNKLFKMDDDVRVLSGHGPETTIDREKRFNPFVGQFS</sequence>
<evidence type="ECO:0000256" key="1">
    <source>
        <dbReference type="ARBA" id="ARBA00001947"/>
    </source>
</evidence>
<keyword evidence="2" id="KW-0479">Metal-binding</keyword>
<dbReference type="CDD" id="cd06262">
    <property type="entry name" value="metallo-hydrolase-like_MBL-fold"/>
    <property type="match status" value="1"/>
</dbReference>
<dbReference type="EMBL" id="JACNIG010000447">
    <property type="protein sequence ID" value="MBC8434477.1"/>
    <property type="molecule type" value="Genomic_DNA"/>
</dbReference>
<dbReference type="InterPro" id="IPR036866">
    <property type="entry name" value="RibonucZ/Hydroxyglut_hydro"/>
</dbReference>
<evidence type="ECO:0000256" key="4">
    <source>
        <dbReference type="ARBA" id="ARBA00022833"/>
    </source>
</evidence>
<dbReference type="PANTHER" id="PTHR46233:SF3">
    <property type="entry name" value="HYDROXYACYLGLUTATHIONE HYDROLASE GLOC"/>
    <property type="match status" value="1"/>
</dbReference>
<dbReference type="SMART" id="SM00849">
    <property type="entry name" value="Lactamase_B"/>
    <property type="match status" value="1"/>
</dbReference>
<dbReference type="SUPFAM" id="SSF56281">
    <property type="entry name" value="Metallo-hydrolase/oxidoreductase"/>
    <property type="match status" value="1"/>
</dbReference>
<gene>
    <name evidence="6" type="ORF">H8D96_21420</name>
</gene>
<dbReference type="PROSITE" id="PS51257">
    <property type="entry name" value="PROKAR_LIPOPROTEIN"/>
    <property type="match status" value="1"/>
</dbReference>
<name>A0A8J6P698_9BACT</name>